<protein>
    <recommendedName>
        <fullName evidence="13">Phosphatidylserine decarboxylase</fullName>
    </recommendedName>
</protein>
<dbReference type="GO" id="GO:0008654">
    <property type="term" value="P:phospholipid biosynthetic process"/>
    <property type="evidence" value="ECO:0007669"/>
    <property type="project" value="UniProtKB-KW"/>
</dbReference>
<evidence type="ECO:0000256" key="3">
    <source>
        <dbReference type="ARBA" id="ARBA00022793"/>
    </source>
</evidence>
<accession>A0A382MME4</accession>
<name>A0A382MME4_9ZZZZ</name>
<dbReference type="NCBIfam" id="NF003678">
    <property type="entry name" value="PRK05305.1-2"/>
    <property type="match status" value="1"/>
</dbReference>
<keyword evidence="4" id="KW-0443">Lipid metabolism</keyword>
<evidence type="ECO:0000256" key="9">
    <source>
        <dbReference type="ARBA" id="ARBA00023264"/>
    </source>
</evidence>
<keyword evidence="5 11" id="KW-0472">Membrane</keyword>
<evidence type="ECO:0000256" key="2">
    <source>
        <dbReference type="ARBA" id="ARBA00022516"/>
    </source>
</evidence>
<evidence type="ECO:0000256" key="10">
    <source>
        <dbReference type="ARBA" id="ARBA00023317"/>
    </source>
</evidence>
<dbReference type="Pfam" id="PF02666">
    <property type="entry name" value="PS_Dcarbxylase"/>
    <property type="match status" value="1"/>
</dbReference>
<evidence type="ECO:0008006" key="13">
    <source>
        <dbReference type="Google" id="ProtNLM"/>
    </source>
</evidence>
<evidence type="ECO:0000256" key="1">
    <source>
        <dbReference type="ARBA" id="ARBA00022475"/>
    </source>
</evidence>
<dbReference type="PANTHER" id="PTHR35809:SF1">
    <property type="entry name" value="ARCHAETIDYLSERINE DECARBOXYLASE PROENZYME-RELATED"/>
    <property type="match status" value="1"/>
</dbReference>
<keyword evidence="2" id="KW-0444">Lipid biosynthesis</keyword>
<keyword evidence="3" id="KW-0210">Decarboxylase</keyword>
<evidence type="ECO:0000256" key="4">
    <source>
        <dbReference type="ARBA" id="ARBA00023098"/>
    </source>
</evidence>
<dbReference type="NCBIfam" id="NF003685">
    <property type="entry name" value="PRK05305.2-5"/>
    <property type="match status" value="1"/>
</dbReference>
<evidence type="ECO:0000313" key="12">
    <source>
        <dbReference type="EMBL" id="SVC50153.1"/>
    </source>
</evidence>
<keyword evidence="7" id="KW-0594">Phospholipid biosynthesis</keyword>
<keyword evidence="11" id="KW-0812">Transmembrane</keyword>
<proteinExistence type="inferred from homology"/>
<keyword evidence="1" id="KW-1003">Cell membrane</keyword>
<dbReference type="InterPro" id="IPR033175">
    <property type="entry name" value="PSD-A"/>
</dbReference>
<evidence type="ECO:0000256" key="11">
    <source>
        <dbReference type="SAM" id="Phobius"/>
    </source>
</evidence>
<dbReference type="InterPro" id="IPR003817">
    <property type="entry name" value="PS_Dcarbxylase"/>
</dbReference>
<keyword evidence="8" id="KW-0456">Lyase</keyword>
<dbReference type="HAMAP" id="MF_00664">
    <property type="entry name" value="PS_decarb_PSD_A"/>
    <property type="match status" value="1"/>
</dbReference>
<gene>
    <name evidence="12" type="ORF">METZ01_LOCUS303007</name>
</gene>
<keyword evidence="6" id="KW-0865">Zymogen</keyword>
<dbReference type="NCBIfam" id="NF003677">
    <property type="entry name" value="PRK05305.1-1"/>
    <property type="match status" value="1"/>
</dbReference>
<evidence type="ECO:0000256" key="5">
    <source>
        <dbReference type="ARBA" id="ARBA00023136"/>
    </source>
</evidence>
<reference evidence="12" key="1">
    <citation type="submission" date="2018-05" db="EMBL/GenBank/DDBJ databases">
        <authorList>
            <person name="Lanie J.A."/>
            <person name="Ng W.-L."/>
            <person name="Kazmierczak K.M."/>
            <person name="Andrzejewski T.M."/>
            <person name="Davidsen T.M."/>
            <person name="Wayne K.J."/>
            <person name="Tettelin H."/>
            <person name="Glass J.I."/>
            <person name="Rusch D."/>
            <person name="Podicherti R."/>
            <person name="Tsui H.-C.T."/>
            <person name="Winkler M.E."/>
        </authorList>
    </citation>
    <scope>NUCLEOTIDE SEQUENCE</scope>
</reference>
<keyword evidence="10" id="KW-0670">Pyruvate</keyword>
<organism evidence="12">
    <name type="scientific">marine metagenome</name>
    <dbReference type="NCBI Taxonomy" id="408172"/>
    <lineage>
        <taxon>unclassified sequences</taxon>
        <taxon>metagenomes</taxon>
        <taxon>ecological metagenomes</taxon>
    </lineage>
</organism>
<dbReference type="GO" id="GO:0004609">
    <property type="term" value="F:phosphatidylserine decarboxylase activity"/>
    <property type="evidence" value="ECO:0007669"/>
    <property type="project" value="InterPro"/>
</dbReference>
<evidence type="ECO:0000256" key="7">
    <source>
        <dbReference type="ARBA" id="ARBA00023209"/>
    </source>
</evidence>
<dbReference type="EMBL" id="UINC01094696">
    <property type="protein sequence ID" value="SVC50153.1"/>
    <property type="molecule type" value="Genomic_DNA"/>
</dbReference>
<keyword evidence="11" id="KW-1133">Transmembrane helix</keyword>
<evidence type="ECO:0000256" key="6">
    <source>
        <dbReference type="ARBA" id="ARBA00023145"/>
    </source>
</evidence>
<dbReference type="PANTHER" id="PTHR35809">
    <property type="entry name" value="ARCHAETIDYLSERINE DECARBOXYLASE PROENZYME-RELATED"/>
    <property type="match status" value="1"/>
</dbReference>
<evidence type="ECO:0000256" key="8">
    <source>
        <dbReference type="ARBA" id="ARBA00023239"/>
    </source>
</evidence>
<sequence length="225" mass="24949">MLKTVFVPINKAGWPFIFFFTAITVALAFLWKPLGWVGLILTIWCIYFFRDPPRVTPTKDHLVVSPADGSVLKIVKAVPPKEIELGNNPLNCISIFMNVFDVHVNRIPVSGKITRVAYNPGKFVNASLDKASEYNERQCIRIATNEGLEIGVIQIAGLIARRIKCDVSINEMVNTGERFGLIRFGSRVDVYLPSETNVLVAVGQIMVAGETIIADLGAQEEQRFG</sequence>
<keyword evidence="9" id="KW-1208">Phospholipid metabolism</keyword>
<feature type="transmembrane region" description="Helical" evidence="11">
    <location>
        <begin position="16"/>
        <end position="49"/>
    </location>
</feature>
<dbReference type="NCBIfam" id="NF003679">
    <property type="entry name" value="PRK05305.1-3"/>
    <property type="match status" value="1"/>
</dbReference>
<dbReference type="AlphaFoldDB" id="A0A382MME4"/>